<organism evidence="1 2">
    <name type="scientific">Ureibacillus chungkukjangi</name>
    <dbReference type="NCBI Taxonomy" id="1202712"/>
    <lineage>
        <taxon>Bacteria</taxon>
        <taxon>Bacillati</taxon>
        <taxon>Bacillota</taxon>
        <taxon>Bacilli</taxon>
        <taxon>Bacillales</taxon>
        <taxon>Caryophanaceae</taxon>
        <taxon>Ureibacillus</taxon>
    </lineage>
</organism>
<gene>
    <name evidence="1" type="ORF">BJ095_1693</name>
</gene>
<dbReference type="InterPro" id="IPR040547">
    <property type="entry name" value="CdiI"/>
</dbReference>
<dbReference type="OrthoDB" id="4829274at2"/>
<dbReference type="Proteomes" id="UP000247416">
    <property type="component" value="Unassembled WGS sequence"/>
</dbReference>
<keyword evidence="2" id="KW-1185">Reference proteome</keyword>
<dbReference type="Pfam" id="PF18616">
    <property type="entry name" value="CdiI_3"/>
    <property type="match status" value="1"/>
</dbReference>
<name>A0A318TI81_9BACL</name>
<evidence type="ECO:0000313" key="1">
    <source>
        <dbReference type="EMBL" id="PYF01515.1"/>
    </source>
</evidence>
<reference evidence="1 2" key="1">
    <citation type="submission" date="2018-06" db="EMBL/GenBank/DDBJ databases">
        <title>Genomic Encyclopedia of Archaeal and Bacterial Type Strains, Phase II (KMG-II): from individual species to whole genera.</title>
        <authorList>
            <person name="Goeker M."/>
        </authorList>
    </citation>
    <scope>NUCLEOTIDE SEQUENCE [LARGE SCALE GENOMIC DNA]</scope>
    <source>
        <strain evidence="1 2">KACC 16626</strain>
    </source>
</reference>
<protein>
    <submittedName>
        <fullName evidence="1">Uncharacterized protein</fullName>
    </submittedName>
</protein>
<dbReference type="EMBL" id="QJTJ01000069">
    <property type="protein sequence ID" value="PYF01515.1"/>
    <property type="molecule type" value="Genomic_DNA"/>
</dbReference>
<comment type="caution">
    <text evidence="1">The sequence shown here is derived from an EMBL/GenBank/DDBJ whole genome shotgun (WGS) entry which is preliminary data.</text>
</comment>
<proteinExistence type="predicted"/>
<evidence type="ECO:0000313" key="2">
    <source>
        <dbReference type="Proteomes" id="UP000247416"/>
    </source>
</evidence>
<dbReference type="RefSeq" id="WP_107937876.1">
    <property type="nucleotide sequence ID" value="NZ_PYWJ01000065.1"/>
</dbReference>
<dbReference type="CDD" id="cd20691">
    <property type="entry name" value="CdiI_EC536-like"/>
    <property type="match status" value="1"/>
</dbReference>
<accession>A0A318TI81</accession>
<sequence>MNFDIKKSLEELEDTIFKPSDFESNLILKCQELMKKKLKDYSVEDLRVMIGQEIGLKYLVPLALDTLMENPFVSGDFYNGDLLTNVLRVDKQFWKQNEDLLFELNEIIATVKITINTVLPLLEDYESPS</sequence>
<dbReference type="AlphaFoldDB" id="A0A318TI81"/>